<evidence type="ECO:0000256" key="2">
    <source>
        <dbReference type="SAM" id="SignalP"/>
    </source>
</evidence>
<dbReference type="GO" id="GO:0042597">
    <property type="term" value="C:periplasmic space"/>
    <property type="evidence" value="ECO:0007669"/>
    <property type="project" value="InterPro"/>
</dbReference>
<dbReference type="Proteomes" id="UP000015350">
    <property type="component" value="Unassembled WGS sequence"/>
</dbReference>
<dbReference type="eggNOG" id="ENOG50337X0">
    <property type="taxonomic scope" value="Bacteria"/>
</dbReference>
<keyword evidence="2" id="KW-0732">Signal</keyword>
<feature type="signal peptide" evidence="2">
    <location>
        <begin position="1"/>
        <end position="26"/>
    </location>
</feature>
<evidence type="ECO:0000313" key="3">
    <source>
        <dbReference type="EMBL" id="EPY00520.1"/>
    </source>
</evidence>
<evidence type="ECO:0008006" key="5">
    <source>
        <dbReference type="Google" id="ProtNLM"/>
    </source>
</evidence>
<dbReference type="STRING" id="1316936.K678_15606"/>
<feature type="chain" id="PRO_5004557445" description="LTXXQ motif family protein" evidence="2">
    <location>
        <begin position="27"/>
        <end position="174"/>
    </location>
</feature>
<feature type="compositionally biased region" description="Basic residues" evidence="1">
    <location>
        <begin position="145"/>
        <end position="158"/>
    </location>
</feature>
<dbReference type="Pfam" id="PF07813">
    <property type="entry name" value="LTXXQ"/>
    <property type="match status" value="1"/>
</dbReference>
<accession>S9TPM1</accession>
<organism evidence="3 4">
    <name type="scientific">Magnetospirillum fulvum MGU-K5</name>
    <dbReference type="NCBI Taxonomy" id="1316936"/>
    <lineage>
        <taxon>Bacteria</taxon>
        <taxon>Pseudomonadati</taxon>
        <taxon>Pseudomonadota</taxon>
        <taxon>Alphaproteobacteria</taxon>
        <taxon>Rhodospirillales</taxon>
        <taxon>Rhodospirillaceae</taxon>
        <taxon>Magnetospirillum</taxon>
    </lineage>
</organism>
<feature type="region of interest" description="Disordered" evidence="1">
    <location>
        <begin position="145"/>
        <end position="174"/>
    </location>
</feature>
<proteinExistence type="predicted"/>
<dbReference type="RefSeq" id="WP_021133407.1">
    <property type="nucleotide sequence ID" value="NZ_AQPH01000085.1"/>
</dbReference>
<dbReference type="EMBL" id="AQPH01000085">
    <property type="protein sequence ID" value="EPY00520.1"/>
    <property type="molecule type" value="Genomic_DNA"/>
</dbReference>
<protein>
    <recommendedName>
        <fullName evidence="5">LTXXQ motif family protein</fullName>
    </recommendedName>
</protein>
<gene>
    <name evidence="3" type="ORF">K678_15606</name>
</gene>
<dbReference type="OrthoDB" id="7060764at2"/>
<reference evidence="3 4" key="1">
    <citation type="submission" date="2013-04" db="EMBL/GenBank/DDBJ databases">
        <authorList>
            <person name="Kuznetsov B."/>
            <person name="Ivanovsky R."/>
        </authorList>
    </citation>
    <scope>NUCLEOTIDE SEQUENCE [LARGE SCALE GENOMIC DNA]</scope>
    <source>
        <strain evidence="3 4">MGU-K5</strain>
    </source>
</reference>
<comment type="caution">
    <text evidence="3">The sequence shown here is derived from an EMBL/GenBank/DDBJ whole genome shotgun (WGS) entry which is preliminary data.</text>
</comment>
<sequence length="174" mass="18495">MKPRPHLIPAAILAVTLAAAIGAAHADSVPRGAPIDQPPRFCVDQDARLAAHLAFAEAKLTLTAPQKDEFRRLSEALKTAHEPLRALCNEQPAPSPALPARLDRELKQAEAHVEALKRSVPALTKFYQTLTPAQQAIADQVLAIHHGHGGPSGHHRGPGRSGPAAPPVPEDEAR</sequence>
<name>S9TPM1_MAGFU</name>
<dbReference type="InterPro" id="IPR012899">
    <property type="entry name" value="LTXXQ"/>
</dbReference>
<evidence type="ECO:0000256" key="1">
    <source>
        <dbReference type="SAM" id="MobiDB-lite"/>
    </source>
</evidence>
<evidence type="ECO:0000313" key="4">
    <source>
        <dbReference type="Proteomes" id="UP000015350"/>
    </source>
</evidence>
<dbReference type="AlphaFoldDB" id="S9TPM1"/>